<organism evidence="8 9">
    <name type="scientific">Caldalkalibacillus uzonensis</name>
    <dbReference type="NCBI Taxonomy" id="353224"/>
    <lineage>
        <taxon>Bacteria</taxon>
        <taxon>Bacillati</taxon>
        <taxon>Bacillota</taxon>
        <taxon>Bacilli</taxon>
        <taxon>Bacillales</taxon>
        <taxon>Bacillaceae</taxon>
        <taxon>Caldalkalibacillus</taxon>
    </lineage>
</organism>
<keyword evidence="4 6" id="KW-1133">Transmembrane helix</keyword>
<dbReference type="RefSeq" id="WP_307335343.1">
    <property type="nucleotide sequence ID" value="NZ_JAUSUQ010000002.1"/>
</dbReference>
<protein>
    <submittedName>
        <fullName evidence="8">Tight adherence protein C</fullName>
    </submittedName>
</protein>
<keyword evidence="2" id="KW-1003">Cell membrane</keyword>
<evidence type="ECO:0000256" key="5">
    <source>
        <dbReference type="ARBA" id="ARBA00023136"/>
    </source>
</evidence>
<sequence>MNDQALSGLIVLLIGLILVSLLISFVYIWLFVAKKQNLTTYLGFQKRKKRQKVSFKDRVWNLLLKGAAYVGPTAIKYPMFTKPEQDRYKLMLAGNPRGMDLQLFYGFRLVVFFAVFFCCWFYFMIGMPLATPIFLAGPVLGFFLPHVWLKYRAKERQEEISAMMPDFLDTVSISLQAGASLDGALRQVSDQMEGPLSEEIQRLLREISLGVSREKAYENLLSRNNARELEILIQALIQGTQLGVPVARTFRVQAEDLRQTRGFKAREKAAKASPKITLVTTITILPSVFLLVIGLLILNFIYNPDVFGLNIFFQ</sequence>
<feature type="transmembrane region" description="Helical" evidence="6">
    <location>
        <begin position="103"/>
        <end position="123"/>
    </location>
</feature>
<feature type="transmembrane region" description="Helical" evidence="6">
    <location>
        <begin position="276"/>
        <end position="302"/>
    </location>
</feature>
<dbReference type="PANTHER" id="PTHR35007:SF2">
    <property type="entry name" value="PILUS ASSEMBLE PROTEIN"/>
    <property type="match status" value="1"/>
</dbReference>
<evidence type="ECO:0000313" key="8">
    <source>
        <dbReference type="EMBL" id="MDQ0337876.1"/>
    </source>
</evidence>
<proteinExistence type="predicted"/>
<dbReference type="Pfam" id="PF00482">
    <property type="entry name" value="T2SSF"/>
    <property type="match status" value="1"/>
</dbReference>
<evidence type="ECO:0000256" key="4">
    <source>
        <dbReference type="ARBA" id="ARBA00022989"/>
    </source>
</evidence>
<evidence type="ECO:0000313" key="9">
    <source>
        <dbReference type="Proteomes" id="UP001232445"/>
    </source>
</evidence>
<comment type="caution">
    <text evidence="8">The sequence shown here is derived from an EMBL/GenBank/DDBJ whole genome shotgun (WGS) entry which is preliminary data.</text>
</comment>
<feature type="domain" description="Type II secretion system protein GspF" evidence="7">
    <location>
        <begin position="167"/>
        <end position="293"/>
    </location>
</feature>
<feature type="transmembrane region" description="Helical" evidence="6">
    <location>
        <begin position="6"/>
        <end position="32"/>
    </location>
</feature>
<gene>
    <name evidence="8" type="ORF">J2S00_000659</name>
</gene>
<evidence type="ECO:0000256" key="6">
    <source>
        <dbReference type="SAM" id="Phobius"/>
    </source>
</evidence>
<reference evidence="8 9" key="1">
    <citation type="submission" date="2023-07" db="EMBL/GenBank/DDBJ databases">
        <title>Genomic Encyclopedia of Type Strains, Phase IV (KMG-IV): sequencing the most valuable type-strain genomes for metagenomic binning, comparative biology and taxonomic classification.</title>
        <authorList>
            <person name="Goeker M."/>
        </authorList>
    </citation>
    <scope>NUCLEOTIDE SEQUENCE [LARGE SCALE GENOMIC DNA]</scope>
    <source>
        <strain evidence="8 9">DSM 17740</strain>
    </source>
</reference>
<evidence type="ECO:0000256" key="3">
    <source>
        <dbReference type="ARBA" id="ARBA00022692"/>
    </source>
</evidence>
<accession>A0ABU0CPP6</accession>
<dbReference type="InterPro" id="IPR018076">
    <property type="entry name" value="T2SS_GspF_dom"/>
</dbReference>
<keyword evidence="5 6" id="KW-0472">Membrane</keyword>
<dbReference type="Proteomes" id="UP001232445">
    <property type="component" value="Unassembled WGS sequence"/>
</dbReference>
<evidence type="ECO:0000256" key="2">
    <source>
        <dbReference type="ARBA" id="ARBA00022475"/>
    </source>
</evidence>
<keyword evidence="9" id="KW-1185">Reference proteome</keyword>
<feature type="transmembrane region" description="Helical" evidence="6">
    <location>
        <begin position="129"/>
        <end position="149"/>
    </location>
</feature>
<dbReference type="PANTHER" id="PTHR35007">
    <property type="entry name" value="INTEGRAL MEMBRANE PROTEIN-RELATED"/>
    <property type="match status" value="1"/>
</dbReference>
<keyword evidence="3 6" id="KW-0812">Transmembrane</keyword>
<evidence type="ECO:0000259" key="7">
    <source>
        <dbReference type="Pfam" id="PF00482"/>
    </source>
</evidence>
<dbReference type="EMBL" id="JAUSUQ010000002">
    <property type="protein sequence ID" value="MDQ0337876.1"/>
    <property type="molecule type" value="Genomic_DNA"/>
</dbReference>
<evidence type="ECO:0000256" key="1">
    <source>
        <dbReference type="ARBA" id="ARBA00004651"/>
    </source>
</evidence>
<name>A0ABU0CPP6_9BACI</name>
<comment type="subcellular location">
    <subcellularLocation>
        <location evidence="1">Cell membrane</location>
        <topology evidence="1">Multi-pass membrane protein</topology>
    </subcellularLocation>
</comment>